<gene>
    <name evidence="2" type="ORF">KSU1_A0074</name>
</gene>
<protein>
    <submittedName>
        <fullName evidence="2">Cyclic nucleotide-binding protein</fullName>
    </submittedName>
</protein>
<dbReference type="EMBL" id="BAFH01000001">
    <property type="protein sequence ID" value="GAB60841.1"/>
    <property type="molecule type" value="Genomic_DNA"/>
</dbReference>
<dbReference type="OrthoDB" id="290916at2"/>
<dbReference type="STRING" id="247490.KSU1_A0074"/>
<comment type="caution">
    <text evidence="2">The sequence shown here is derived from an EMBL/GenBank/DDBJ whole genome shotgun (WGS) entry which is preliminary data.</text>
</comment>
<dbReference type="PROSITE" id="PS50042">
    <property type="entry name" value="CNMP_BINDING_3"/>
    <property type="match status" value="1"/>
</dbReference>
<dbReference type="GO" id="GO:0005829">
    <property type="term" value="C:cytosol"/>
    <property type="evidence" value="ECO:0007669"/>
    <property type="project" value="TreeGrafter"/>
</dbReference>
<dbReference type="eggNOG" id="COG0664">
    <property type="taxonomic scope" value="Bacteria"/>
</dbReference>
<organism evidence="2 3">
    <name type="scientific">Candidatus Jettenia caeni</name>
    <dbReference type="NCBI Taxonomy" id="247490"/>
    <lineage>
        <taxon>Bacteria</taxon>
        <taxon>Pseudomonadati</taxon>
        <taxon>Planctomycetota</taxon>
        <taxon>Candidatus Brocadiia</taxon>
        <taxon>Candidatus Brocadiales</taxon>
        <taxon>Candidatus Brocadiaceae</taxon>
        <taxon>Candidatus Jettenia</taxon>
    </lineage>
</organism>
<sequence>MQTPEQSLSEHPFLKGLDPHHITFIAGCASTIHFHDGQSIFREGEAANYFYIILQGKVAIELFVPERGPIMIQTVGYGDVLGWSWLLPPHQWRFDARAVEPTDAILLDGRRLRSKCEQDHDLGYKLLKRFAAVIASRLESTRLQILDVYSVRT</sequence>
<keyword evidence="3" id="KW-1185">Reference proteome</keyword>
<reference evidence="2 3" key="1">
    <citation type="journal article" date="2012" name="FEBS Lett.">
        <title>Anammox organism KSU-1 expresses a NirK-type copper-containing nitrite reductase instead of a NirS-type with cytochrome cd1.</title>
        <authorList>
            <person name="Hira D."/>
            <person name="Toh H."/>
            <person name="Migita C.T."/>
            <person name="Okubo H."/>
            <person name="Nishiyama T."/>
            <person name="Hattori M."/>
            <person name="Furukawa K."/>
            <person name="Fujii T."/>
        </authorList>
    </citation>
    <scope>NUCLEOTIDE SEQUENCE [LARGE SCALE GENOMIC DNA]</scope>
</reference>
<dbReference type="Pfam" id="PF00027">
    <property type="entry name" value="cNMP_binding"/>
    <property type="match status" value="1"/>
</dbReference>
<accession>I3IGJ6</accession>
<dbReference type="CDD" id="cd00038">
    <property type="entry name" value="CAP_ED"/>
    <property type="match status" value="1"/>
</dbReference>
<dbReference type="GO" id="GO:0003700">
    <property type="term" value="F:DNA-binding transcription factor activity"/>
    <property type="evidence" value="ECO:0007669"/>
    <property type="project" value="TreeGrafter"/>
</dbReference>
<dbReference type="PANTHER" id="PTHR24567:SF74">
    <property type="entry name" value="HTH-TYPE TRANSCRIPTIONAL REGULATOR ARCR"/>
    <property type="match status" value="1"/>
</dbReference>
<dbReference type="SMART" id="SM00100">
    <property type="entry name" value="cNMP"/>
    <property type="match status" value="1"/>
</dbReference>
<dbReference type="PANTHER" id="PTHR24567">
    <property type="entry name" value="CRP FAMILY TRANSCRIPTIONAL REGULATORY PROTEIN"/>
    <property type="match status" value="1"/>
</dbReference>
<name>I3IGJ6_9BACT</name>
<feature type="domain" description="Cyclic nucleotide-binding" evidence="1">
    <location>
        <begin position="13"/>
        <end position="113"/>
    </location>
</feature>
<dbReference type="SUPFAM" id="SSF51206">
    <property type="entry name" value="cAMP-binding domain-like"/>
    <property type="match status" value="1"/>
</dbReference>
<evidence type="ECO:0000313" key="3">
    <source>
        <dbReference type="Proteomes" id="UP000002985"/>
    </source>
</evidence>
<dbReference type="InterPro" id="IPR018490">
    <property type="entry name" value="cNMP-bd_dom_sf"/>
</dbReference>
<evidence type="ECO:0000259" key="1">
    <source>
        <dbReference type="PROSITE" id="PS50042"/>
    </source>
</evidence>
<dbReference type="InterPro" id="IPR014710">
    <property type="entry name" value="RmlC-like_jellyroll"/>
</dbReference>
<proteinExistence type="predicted"/>
<dbReference type="InterPro" id="IPR050397">
    <property type="entry name" value="Env_Response_Regulators"/>
</dbReference>
<dbReference type="InterPro" id="IPR000595">
    <property type="entry name" value="cNMP-bd_dom"/>
</dbReference>
<dbReference type="AlphaFoldDB" id="I3IGJ6"/>
<evidence type="ECO:0000313" key="2">
    <source>
        <dbReference type="EMBL" id="GAB60841.1"/>
    </source>
</evidence>
<dbReference type="Gene3D" id="2.60.120.10">
    <property type="entry name" value="Jelly Rolls"/>
    <property type="match status" value="1"/>
</dbReference>
<dbReference type="Proteomes" id="UP000002985">
    <property type="component" value="Unassembled WGS sequence"/>
</dbReference>